<organism evidence="8 9">
    <name type="scientific">Crotalaria pallida</name>
    <name type="common">Smooth rattlebox</name>
    <name type="synonym">Crotalaria striata</name>
    <dbReference type="NCBI Taxonomy" id="3830"/>
    <lineage>
        <taxon>Eukaryota</taxon>
        <taxon>Viridiplantae</taxon>
        <taxon>Streptophyta</taxon>
        <taxon>Embryophyta</taxon>
        <taxon>Tracheophyta</taxon>
        <taxon>Spermatophyta</taxon>
        <taxon>Magnoliopsida</taxon>
        <taxon>eudicotyledons</taxon>
        <taxon>Gunneridae</taxon>
        <taxon>Pentapetalae</taxon>
        <taxon>rosids</taxon>
        <taxon>fabids</taxon>
        <taxon>Fabales</taxon>
        <taxon>Fabaceae</taxon>
        <taxon>Papilionoideae</taxon>
        <taxon>50 kb inversion clade</taxon>
        <taxon>genistoids sensu lato</taxon>
        <taxon>core genistoids</taxon>
        <taxon>Crotalarieae</taxon>
        <taxon>Crotalaria</taxon>
    </lineage>
</organism>
<feature type="region of interest" description="Disordered" evidence="6">
    <location>
        <begin position="72"/>
        <end position="103"/>
    </location>
</feature>
<evidence type="ECO:0000256" key="3">
    <source>
        <dbReference type="ARBA" id="ARBA00023125"/>
    </source>
</evidence>
<dbReference type="PROSITE" id="PS50811">
    <property type="entry name" value="WRKY"/>
    <property type="match status" value="1"/>
</dbReference>
<dbReference type="GO" id="GO:0005634">
    <property type="term" value="C:nucleus"/>
    <property type="evidence" value="ECO:0007669"/>
    <property type="project" value="UniProtKB-SubCell"/>
</dbReference>
<sequence length="285" mass="32601">MEGRHSVPSDRRKAFEELMRGYEFAKQLRQVINNNDNESATTIFAAQDLVKNVLKSFTNTLFLVNKGRTFESSHHVSSSKESPAKSEDSHESHKRSTIINKDRRGCYKRRRTAETWEEVLESPTNDGHQWRKYGQKPILNNKYLRCSHKLDQGCQATKQVQRIQEEPPLYKTTYCGQHTCTNLLINPETILDPSSPSDPSILLISFDNTFPTPTKQEWPLLSSSFPSPQSIIKNEEIFPSFSFDDCLLLSPEPALDISSIHVTLSSNLDFDHMYGSIEDDDAFQL</sequence>
<dbReference type="Proteomes" id="UP001372338">
    <property type="component" value="Unassembled WGS sequence"/>
</dbReference>
<dbReference type="SUPFAM" id="SSF118290">
    <property type="entry name" value="WRKY DNA-binding domain"/>
    <property type="match status" value="1"/>
</dbReference>
<dbReference type="InterPro" id="IPR044810">
    <property type="entry name" value="WRKY_plant"/>
</dbReference>
<evidence type="ECO:0000256" key="6">
    <source>
        <dbReference type="SAM" id="MobiDB-lite"/>
    </source>
</evidence>
<keyword evidence="9" id="KW-1185">Reference proteome</keyword>
<dbReference type="EMBL" id="JAYWIO010000003">
    <property type="protein sequence ID" value="KAK7277074.1"/>
    <property type="molecule type" value="Genomic_DNA"/>
</dbReference>
<proteinExistence type="predicted"/>
<protein>
    <recommendedName>
        <fullName evidence="7">WRKY domain-containing protein</fullName>
    </recommendedName>
</protein>
<evidence type="ECO:0000256" key="5">
    <source>
        <dbReference type="ARBA" id="ARBA00023242"/>
    </source>
</evidence>
<keyword evidence="2" id="KW-0805">Transcription regulation</keyword>
<dbReference type="GO" id="GO:0003700">
    <property type="term" value="F:DNA-binding transcription factor activity"/>
    <property type="evidence" value="ECO:0007669"/>
    <property type="project" value="InterPro"/>
</dbReference>
<evidence type="ECO:0000259" key="7">
    <source>
        <dbReference type="PROSITE" id="PS50811"/>
    </source>
</evidence>
<feature type="domain" description="WRKY" evidence="7">
    <location>
        <begin position="119"/>
        <end position="178"/>
    </location>
</feature>
<keyword evidence="5" id="KW-0539">Nucleus</keyword>
<feature type="compositionally biased region" description="Basic and acidic residues" evidence="6">
    <location>
        <begin position="82"/>
        <end position="91"/>
    </location>
</feature>
<dbReference type="InterPro" id="IPR003657">
    <property type="entry name" value="WRKY_dom"/>
</dbReference>
<dbReference type="PANTHER" id="PTHR31282">
    <property type="entry name" value="WRKY TRANSCRIPTION FACTOR 21-RELATED"/>
    <property type="match status" value="1"/>
</dbReference>
<dbReference type="AlphaFoldDB" id="A0AAN9IG12"/>
<dbReference type="SMART" id="SM00774">
    <property type="entry name" value="WRKY"/>
    <property type="match status" value="1"/>
</dbReference>
<reference evidence="8 9" key="1">
    <citation type="submission" date="2024-01" db="EMBL/GenBank/DDBJ databases">
        <title>The genomes of 5 underutilized Papilionoideae crops provide insights into root nodulation and disease resistanc.</title>
        <authorList>
            <person name="Yuan L."/>
        </authorList>
    </citation>
    <scope>NUCLEOTIDE SEQUENCE [LARGE SCALE GENOMIC DNA]</scope>
    <source>
        <strain evidence="8">ZHUSHIDOU_FW_LH</strain>
        <tissue evidence="8">Leaf</tissue>
    </source>
</reference>
<dbReference type="Pfam" id="PF03106">
    <property type="entry name" value="WRKY"/>
    <property type="match status" value="1"/>
</dbReference>
<comment type="subcellular location">
    <subcellularLocation>
        <location evidence="1">Nucleus</location>
    </subcellularLocation>
</comment>
<evidence type="ECO:0000256" key="2">
    <source>
        <dbReference type="ARBA" id="ARBA00023015"/>
    </source>
</evidence>
<evidence type="ECO:0000256" key="4">
    <source>
        <dbReference type="ARBA" id="ARBA00023163"/>
    </source>
</evidence>
<dbReference type="Gene3D" id="2.20.25.80">
    <property type="entry name" value="WRKY domain"/>
    <property type="match status" value="1"/>
</dbReference>
<evidence type="ECO:0000313" key="9">
    <source>
        <dbReference type="Proteomes" id="UP001372338"/>
    </source>
</evidence>
<keyword evidence="3" id="KW-0238">DNA-binding</keyword>
<keyword evidence="4" id="KW-0804">Transcription</keyword>
<dbReference type="GO" id="GO:0043565">
    <property type="term" value="F:sequence-specific DNA binding"/>
    <property type="evidence" value="ECO:0007669"/>
    <property type="project" value="InterPro"/>
</dbReference>
<evidence type="ECO:0000256" key="1">
    <source>
        <dbReference type="ARBA" id="ARBA00004123"/>
    </source>
</evidence>
<comment type="caution">
    <text evidence="8">The sequence shown here is derived from an EMBL/GenBank/DDBJ whole genome shotgun (WGS) entry which is preliminary data.</text>
</comment>
<accession>A0AAN9IG12</accession>
<name>A0AAN9IG12_CROPI</name>
<dbReference type="InterPro" id="IPR036576">
    <property type="entry name" value="WRKY_dom_sf"/>
</dbReference>
<gene>
    <name evidence="8" type="ORF">RIF29_18224</name>
</gene>
<evidence type="ECO:0000313" key="8">
    <source>
        <dbReference type="EMBL" id="KAK7277074.1"/>
    </source>
</evidence>